<gene>
    <name evidence="1" type="ORF">KV110_15185</name>
</gene>
<proteinExistence type="predicted"/>
<dbReference type="RefSeq" id="WP_218476773.1">
    <property type="nucleotide sequence ID" value="NZ_BAABJN010000018.1"/>
</dbReference>
<dbReference type="Proteomes" id="UP000694257">
    <property type="component" value="Chromosome"/>
</dbReference>
<name>A0ABX8RX91_NOCIO</name>
<sequence length="298" mass="32320">MIAEDLHCDAVRITGDDPERLTVAARHAADAGLEVWFSPFPCELSAEQLLPYFADCADRAAAVRANVFVVGCELSLFGAGFLPGAHTLARLETFTSGELGVLASLADANARLNAALADAAVEVRKRFRGKLTYAAGTWEDIDWAPFDIIGIDAYGDPGHPAYRQGLEALRGLGKPIAVTEVGCCTYRGAAERSGIGWDIIDYDADPPHVKGDYLRDEDEPVRYMRELFDLFEAESVDTAFWHTFASFQLPHNPDPYFDTDLASFGVCKVMPDNTLAPKRAYQALADICGGPALPASVE</sequence>
<keyword evidence="2" id="KW-1185">Reference proteome</keyword>
<evidence type="ECO:0000313" key="2">
    <source>
        <dbReference type="Proteomes" id="UP000694257"/>
    </source>
</evidence>
<evidence type="ECO:0000313" key="1">
    <source>
        <dbReference type="EMBL" id="QXN94278.1"/>
    </source>
</evidence>
<reference evidence="1 2" key="1">
    <citation type="submission" date="2021-07" db="EMBL/GenBank/DDBJ databases">
        <title>Whole Genome Sequence of Nocardia Iowensis.</title>
        <authorList>
            <person name="Lamm A."/>
            <person name="Collins-Fairclough A.M."/>
            <person name="Bunk B."/>
            <person name="Sproer C."/>
        </authorList>
    </citation>
    <scope>NUCLEOTIDE SEQUENCE [LARGE SCALE GENOMIC DNA]</scope>
    <source>
        <strain evidence="1 2">NRRL 5646</strain>
    </source>
</reference>
<organism evidence="1 2">
    <name type="scientific">Nocardia iowensis</name>
    <dbReference type="NCBI Taxonomy" id="204891"/>
    <lineage>
        <taxon>Bacteria</taxon>
        <taxon>Bacillati</taxon>
        <taxon>Actinomycetota</taxon>
        <taxon>Actinomycetes</taxon>
        <taxon>Mycobacteriales</taxon>
        <taxon>Nocardiaceae</taxon>
        <taxon>Nocardia</taxon>
    </lineage>
</organism>
<accession>A0ABX8RX91</accession>
<evidence type="ECO:0008006" key="3">
    <source>
        <dbReference type="Google" id="ProtNLM"/>
    </source>
</evidence>
<protein>
    <recommendedName>
        <fullName evidence="3">Abortive infection protein</fullName>
    </recommendedName>
</protein>
<dbReference type="EMBL" id="CP078145">
    <property type="protein sequence ID" value="QXN94278.1"/>
    <property type="molecule type" value="Genomic_DNA"/>
</dbReference>